<gene>
    <name evidence="2" type="ORF">ACFO3Q_04095</name>
</gene>
<sequence>MYVAIVTETYPPEINGVALTVRSLEEGLSELGHRVAIVRPRRGDRQAPRQDELLVPGMGLPRYPGLHMGLPATRRLVRHWGTDRPDAIYVATEGPLGASAVAAARRLGIPATTGYHTRFDDYLADYGIGALAPLARRWLRHVHNRAGATLVPTRALVEELTGRGFRTVLRLARAVDTRRFDPAHRDPALRAAWGAAPDTPVVIHVGRIAAEKNLQLAVRAFRALQEDRPDARFVLVGDGPARAALERANPDFVFCGIQRDMALARHFASGDVFLFPSTTETFGNVTLEAMASGVATVAFDYGAAREHIRNGISGRTIALGDEIDFVRAACMLGTEPALRARLAAAGRQAVAELEPRAVSARFAQILADLRTHPPQADLQGIEVPR</sequence>
<evidence type="ECO:0000259" key="1">
    <source>
        <dbReference type="Pfam" id="PF13439"/>
    </source>
</evidence>
<dbReference type="Pfam" id="PF13439">
    <property type="entry name" value="Glyco_transf_4"/>
    <property type="match status" value="1"/>
</dbReference>
<dbReference type="Gene3D" id="3.40.50.2000">
    <property type="entry name" value="Glycogen Phosphorylase B"/>
    <property type="match status" value="2"/>
</dbReference>
<organism evidence="2 3">
    <name type="scientific">Coralloluteibacterium thermophilum</name>
    <dbReference type="NCBI Taxonomy" id="2707049"/>
    <lineage>
        <taxon>Bacteria</taxon>
        <taxon>Pseudomonadati</taxon>
        <taxon>Pseudomonadota</taxon>
        <taxon>Gammaproteobacteria</taxon>
        <taxon>Lysobacterales</taxon>
        <taxon>Lysobacteraceae</taxon>
        <taxon>Coralloluteibacterium</taxon>
    </lineage>
</organism>
<dbReference type="Pfam" id="PF13692">
    <property type="entry name" value="Glyco_trans_1_4"/>
    <property type="match status" value="1"/>
</dbReference>
<dbReference type="SUPFAM" id="SSF53756">
    <property type="entry name" value="UDP-Glycosyltransferase/glycogen phosphorylase"/>
    <property type="match status" value="1"/>
</dbReference>
<feature type="domain" description="Glycosyltransferase subfamily 4-like N-terminal" evidence="1">
    <location>
        <begin position="14"/>
        <end position="177"/>
    </location>
</feature>
<dbReference type="InterPro" id="IPR028098">
    <property type="entry name" value="Glyco_trans_4-like_N"/>
</dbReference>
<dbReference type="Proteomes" id="UP001595892">
    <property type="component" value="Unassembled WGS sequence"/>
</dbReference>
<keyword evidence="2" id="KW-0328">Glycosyltransferase</keyword>
<keyword evidence="2" id="KW-0808">Transferase</keyword>
<dbReference type="InterPro" id="IPR050194">
    <property type="entry name" value="Glycosyltransferase_grp1"/>
</dbReference>
<dbReference type="PANTHER" id="PTHR45947">
    <property type="entry name" value="SULFOQUINOVOSYL TRANSFERASE SQD2"/>
    <property type="match status" value="1"/>
</dbReference>
<keyword evidence="3" id="KW-1185">Reference proteome</keyword>
<dbReference type="CDD" id="cd03814">
    <property type="entry name" value="GT4-like"/>
    <property type="match status" value="1"/>
</dbReference>
<dbReference type="PANTHER" id="PTHR45947:SF3">
    <property type="entry name" value="SULFOQUINOVOSYL TRANSFERASE SQD2"/>
    <property type="match status" value="1"/>
</dbReference>
<dbReference type="EMBL" id="JBHSGG010000009">
    <property type="protein sequence ID" value="MFC4727349.1"/>
    <property type="molecule type" value="Genomic_DNA"/>
</dbReference>
<proteinExistence type="predicted"/>
<evidence type="ECO:0000313" key="2">
    <source>
        <dbReference type="EMBL" id="MFC4727349.1"/>
    </source>
</evidence>
<comment type="caution">
    <text evidence="2">The sequence shown here is derived from an EMBL/GenBank/DDBJ whole genome shotgun (WGS) entry which is preliminary data.</text>
</comment>
<reference evidence="3" key="1">
    <citation type="journal article" date="2019" name="Int. J. Syst. Evol. Microbiol.">
        <title>The Global Catalogue of Microorganisms (GCM) 10K type strain sequencing project: providing services to taxonomists for standard genome sequencing and annotation.</title>
        <authorList>
            <consortium name="The Broad Institute Genomics Platform"/>
            <consortium name="The Broad Institute Genome Sequencing Center for Infectious Disease"/>
            <person name="Wu L."/>
            <person name="Ma J."/>
        </authorList>
    </citation>
    <scope>NUCLEOTIDE SEQUENCE [LARGE SCALE GENOMIC DNA]</scope>
    <source>
        <strain evidence="3">CGMCC 1.13574</strain>
    </source>
</reference>
<dbReference type="RefSeq" id="WP_377003364.1">
    <property type="nucleotide sequence ID" value="NZ_JBHSGG010000009.1"/>
</dbReference>
<dbReference type="GO" id="GO:0016757">
    <property type="term" value="F:glycosyltransferase activity"/>
    <property type="evidence" value="ECO:0007669"/>
    <property type="project" value="UniProtKB-KW"/>
</dbReference>
<name>A0ABV9NIG1_9GAMM</name>
<accession>A0ABV9NIG1</accession>
<evidence type="ECO:0000313" key="3">
    <source>
        <dbReference type="Proteomes" id="UP001595892"/>
    </source>
</evidence>
<protein>
    <submittedName>
        <fullName evidence="2">Glycosyltransferase family 4 protein</fullName>
        <ecNumber evidence="2">2.4.-.-</ecNumber>
    </submittedName>
</protein>
<dbReference type="EC" id="2.4.-.-" evidence="2"/>